<sequence>MWKIRSQARRGRFSDSQQSGSLTGPENGNQTLQRKITGLRNRTPKSSKNTKERHDIIMVRKYMQGKSYKRAEWLKPSMNKNKATRRSLYL</sequence>
<protein>
    <submittedName>
        <fullName evidence="2">Uncharacterized protein</fullName>
    </submittedName>
</protein>
<dbReference type="EMBL" id="WDAL01000042">
    <property type="protein sequence ID" value="KAB6631864.1"/>
    <property type="molecule type" value="Genomic_DNA"/>
</dbReference>
<name>A0A6I1AQD5_PHOVU</name>
<dbReference type="AlphaFoldDB" id="A0A6I1AQD5"/>
<feature type="region of interest" description="Disordered" evidence="1">
    <location>
        <begin position="1"/>
        <end position="54"/>
    </location>
</feature>
<feature type="compositionally biased region" description="Polar residues" evidence="1">
    <location>
        <begin position="14"/>
        <end position="34"/>
    </location>
</feature>
<comment type="caution">
    <text evidence="2">The sequence shown here is derived from an EMBL/GenBank/DDBJ whole genome shotgun (WGS) entry which is preliminary data.</text>
</comment>
<evidence type="ECO:0000313" key="2">
    <source>
        <dbReference type="EMBL" id="KAB6631864.1"/>
    </source>
</evidence>
<accession>A0A6I1AQD5</accession>
<gene>
    <name evidence="2" type="ORF">GAY12_18170</name>
</gene>
<evidence type="ECO:0000313" key="3">
    <source>
        <dbReference type="Proteomes" id="UP000462015"/>
    </source>
</evidence>
<reference evidence="2 3" key="1">
    <citation type="journal article" date="2019" name="Nat. Med.">
        <title>A library of human gut bacterial isolates paired with longitudinal multiomics data enables mechanistic microbiome research.</title>
        <authorList>
            <person name="Poyet M."/>
            <person name="Groussin M."/>
            <person name="Gibbons S.M."/>
            <person name="Avila-Pacheco J."/>
            <person name="Jiang X."/>
            <person name="Kearney S.M."/>
            <person name="Perrotta A.R."/>
            <person name="Berdy B."/>
            <person name="Zhao S."/>
            <person name="Lieberman T.D."/>
            <person name="Swanson P.K."/>
            <person name="Smith M."/>
            <person name="Roesemann S."/>
            <person name="Alexander J.E."/>
            <person name="Rich S.A."/>
            <person name="Livny J."/>
            <person name="Vlamakis H."/>
            <person name="Clish C."/>
            <person name="Bullock K."/>
            <person name="Deik A."/>
            <person name="Scott J."/>
            <person name="Pierce K.A."/>
            <person name="Xavier R.J."/>
            <person name="Alm E.J."/>
        </authorList>
    </citation>
    <scope>NUCLEOTIDE SEQUENCE [LARGE SCALE GENOMIC DNA]</scope>
    <source>
        <strain evidence="2 3">BIOML-A98</strain>
    </source>
</reference>
<evidence type="ECO:0000256" key="1">
    <source>
        <dbReference type="SAM" id="MobiDB-lite"/>
    </source>
</evidence>
<organism evidence="2 3">
    <name type="scientific">Phocaeicola vulgatus</name>
    <name type="common">Bacteroides vulgatus</name>
    <dbReference type="NCBI Taxonomy" id="821"/>
    <lineage>
        <taxon>Bacteria</taxon>
        <taxon>Pseudomonadati</taxon>
        <taxon>Bacteroidota</taxon>
        <taxon>Bacteroidia</taxon>
        <taxon>Bacteroidales</taxon>
        <taxon>Bacteroidaceae</taxon>
        <taxon>Phocaeicola</taxon>
    </lineage>
</organism>
<proteinExistence type="predicted"/>
<dbReference type="Proteomes" id="UP000462015">
    <property type="component" value="Unassembled WGS sequence"/>
</dbReference>
<feature type="compositionally biased region" description="Basic residues" evidence="1">
    <location>
        <begin position="1"/>
        <end position="11"/>
    </location>
</feature>